<dbReference type="SMART" id="SM00353">
    <property type="entry name" value="HLH"/>
    <property type="match status" value="1"/>
</dbReference>
<evidence type="ECO:0000313" key="10">
    <source>
        <dbReference type="Proteomes" id="UP000326759"/>
    </source>
</evidence>
<dbReference type="GO" id="GO:0000981">
    <property type="term" value="F:DNA-binding transcription factor activity, RNA polymerase II-specific"/>
    <property type="evidence" value="ECO:0007669"/>
    <property type="project" value="TreeGrafter"/>
</dbReference>
<evidence type="ECO:0000256" key="7">
    <source>
        <dbReference type="SAM" id="MobiDB-lite"/>
    </source>
</evidence>
<evidence type="ECO:0000313" key="9">
    <source>
        <dbReference type="EMBL" id="KAB7494555.1"/>
    </source>
</evidence>
<evidence type="ECO:0000256" key="5">
    <source>
        <dbReference type="ARBA" id="ARBA00023242"/>
    </source>
</evidence>
<dbReference type="PANTHER" id="PTHR19290:SF162">
    <property type="entry name" value="TRANSCRIPTION FACTOR ATOH7"/>
    <property type="match status" value="1"/>
</dbReference>
<feature type="compositionally biased region" description="Low complexity" evidence="7">
    <location>
        <begin position="178"/>
        <end position="197"/>
    </location>
</feature>
<feature type="region of interest" description="Disordered" evidence="7">
    <location>
        <begin position="144"/>
        <end position="210"/>
    </location>
</feature>
<evidence type="ECO:0000256" key="4">
    <source>
        <dbReference type="ARBA" id="ARBA00022902"/>
    </source>
</evidence>
<protein>
    <submittedName>
        <fullName evidence="9">Protein atonal</fullName>
    </submittedName>
</protein>
<dbReference type="InterPro" id="IPR036638">
    <property type="entry name" value="HLH_DNA-bd_sf"/>
</dbReference>
<dbReference type="GO" id="GO:0070888">
    <property type="term" value="F:E-box binding"/>
    <property type="evidence" value="ECO:0007669"/>
    <property type="project" value="TreeGrafter"/>
</dbReference>
<feature type="compositionally biased region" description="Polar residues" evidence="7">
    <location>
        <begin position="151"/>
        <end position="173"/>
    </location>
</feature>
<evidence type="ECO:0000256" key="1">
    <source>
        <dbReference type="ARBA" id="ARBA00004123"/>
    </source>
</evidence>
<feature type="region of interest" description="Disordered" evidence="7">
    <location>
        <begin position="34"/>
        <end position="58"/>
    </location>
</feature>
<dbReference type="Proteomes" id="UP000326759">
    <property type="component" value="Unassembled WGS sequence"/>
</dbReference>
<evidence type="ECO:0000259" key="8">
    <source>
        <dbReference type="PROSITE" id="PS50888"/>
    </source>
</evidence>
<comment type="caution">
    <text evidence="9">The sequence shown here is derived from an EMBL/GenBank/DDBJ whole genome shotgun (WGS) entry which is preliminary data.</text>
</comment>
<dbReference type="EMBL" id="SEYY01023897">
    <property type="protein sequence ID" value="KAB7494555.1"/>
    <property type="molecule type" value="Genomic_DNA"/>
</dbReference>
<proteinExistence type="predicted"/>
<keyword evidence="3" id="KW-0221">Differentiation</keyword>
<keyword evidence="6" id="KW-0175">Coiled coil</keyword>
<feature type="coiled-coil region" evidence="6">
    <location>
        <begin position="221"/>
        <end position="248"/>
    </location>
</feature>
<dbReference type="AlphaFoldDB" id="A0A5N5SKF0"/>
<dbReference type="InterPro" id="IPR050359">
    <property type="entry name" value="bHLH_transcription_factors"/>
</dbReference>
<keyword evidence="10" id="KW-1185">Reference proteome</keyword>
<dbReference type="InterPro" id="IPR011598">
    <property type="entry name" value="bHLH_dom"/>
</dbReference>
<keyword evidence="5" id="KW-0539">Nucleus</keyword>
<dbReference type="GO" id="GO:0046983">
    <property type="term" value="F:protein dimerization activity"/>
    <property type="evidence" value="ECO:0007669"/>
    <property type="project" value="InterPro"/>
</dbReference>
<dbReference type="GO" id="GO:0045944">
    <property type="term" value="P:positive regulation of transcription by RNA polymerase II"/>
    <property type="evidence" value="ECO:0007669"/>
    <property type="project" value="TreeGrafter"/>
</dbReference>
<dbReference type="PROSITE" id="PS50888">
    <property type="entry name" value="BHLH"/>
    <property type="match status" value="1"/>
</dbReference>
<dbReference type="SUPFAM" id="SSF47459">
    <property type="entry name" value="HLH, helix-loop-helix DNA-binding domain"/>
    <property type="match status" value="1"/>
</dbReference>
<dbReference type="CDD" id="cd11430">
    <property type="entry name" value="bHLH_TS_ATOH1_like"/>
    <property type="match status" value="1"/>
</dbReference>
<evidence type="ECO:0000256" key="6">
    <source>
        <dbReference type="SAM" id="Coils"/>
    </source>
</evidence>
<dbReference type="PANTHER" id="PTHR19290">
    <property type="entry name" value="BASIC HELIX-LOOP-HELIX PROTEIN NEUROGENIN-RELATED"/>
    <property type="match status" value="1"/>
</dbReference>
<dbReference type="Pfam" id="PF00010">
    <property type="entry name" value="HLH"/>
    <property type="match status" value="1"/>
</dbReference>
<evidence type="ECO:0000256" key="2">
    <source>
        <dbReference type="ARBA" id="ARBA00022473"/>
    </source>
</evidence>
<dbReference type="Gene3D" id="4.10.280.10">
    <property type="entry name" value="Helix-loop-helix DNA-binding domain"/>
    <property type="match status" value="1"/>
</dbReference>
<keyword evidence="4" id="KW-0524">Neurogenesis</keyword>
<evidence type="ECO:0000256" key="3">
    <source>
        <dbReference type="ARBA" id="ARBA00022782"/>
    </source>
</evidence>
<dbReference type="OrthoDB" id="6161578at2759"/>
<keyword evidence="2" id="KW-0217">Developmental protein</keyword>
<accession>A0A5N5SKF0</accession>
<gene>
    <name evidence="9" type="primary">ato</name>
    <name evidence="9" type="ORF">Anas_11216</name>
</gene>
<dbReference type="GO" id="GO:0005634">
    <property type="term" value="C:nucleus"/>
    <property type="evidence" value="ECO:0007669"/>
    <property type="project" value="UniProtKB-SubCell"/>
</dbReference>
<feature type="compositionally biased region" description="Low complexity" evidence="7">
    <location>
        <begin position="38"/>
        <end position="49"/>
    </location>
</feature>
<reference evidence="9 10" key="1">
    <citation type="journal article" date="2019" name="PLoS Biol.">
        <title>Sex chromosomes control vertical transmission of feminizing Wolbachia symbionts in an isopod.</title>
        <authorList>
            <person name="Becking T."/>
            <person name="Chebbi M.A."/>
            <person name="Giraud I."/>
            <person name="Moumen B."/>
            <person name="Laverre T."/>
            <person name="Caubet Y."/>
            <person name="Peccoud J."/>
            <person name="Gilbert C."/>
            <person name="Cordaux R."/>
        </authorList>
    </citation>
    <scope>NUCLEOTIDE SEQUENCE [LARGE SCALE GENOMIC DNA]</scope>
    <source>
        <strain evidence="9">ANa2</strain>
        <tissue evidence="9">Whole body excluding digestive tract and cuticle</tissue>
    </source>
</reference>
<name>A0A5N5SKF0_9CRUS</name>
<comment type="subcellular location">
    <subcellularLocation>
        <location evidence="1">Nucleus</location>
    </subcellularLocation>
</comment>
<sequence>MSTSLNFEHPVHLFASTKILSKNPVLTAIAASSNRSASPDSDYGSLSPSSSPPPSPNSIIHRDAWSVFTTMAQVTPPNHTFVVPTTLDSQSIYQDYICSIAAPYFSVASPKTESSDPSKIFSSVEIITKEANDSNYKLTLEAKPIPPPLTSIENTSRPPVSINTSPVVSTTDITLPIKTTPSSSSSTSKLGKCSSSRSNRKLRTGRDVSEGIRKKRRLAANARERRRMDNLNKAFDRLRAVLPQLTDDRKLSKYDTLQMAQTYITTLDELLC</sequence>
<feature type="domain" description="BHLH" evidence="8">
    <location>
        <begin position="215"/>
        <end position="267"/>
    </location>
</feature>
<dbReference type="GO" id="GO:0007423">
    <property type="term" value="P:sensory organ development"/>
    <property type="evidence" value="ECO:0007669"/>
    <property type="project" value="TreeGrafter"/>
</dbReference>
<dbReference type="GO" id="GO:0061564">
    <property type="term" value="P:axon development"/>
    <property type="evidence" value="ECO:0007669"/>
    <property type="project" value="TreeGrafter"/>
</dbReference>
<organism evidence="9 10">
    <name type="scientific">Armadillidium nasatum</name>
    <dbReference type="NCBI Taxonomy" id="96803"/>
    <lineage>
        <taxon>Eukaryota</taxon>
        <taxon>Metazoa</taxon>
        <taxon>Ecdysozoa</taxon>
        <taxon>Arthropoda</taxon>
        <taxon>Crustacea</taxon>
        <taxon>Multicrustacea</taxon>
        <taxon>Malacostraca</taxon>
        <taxon>Eumalacostraca</taxon>
        <taxon>Peracarida</taxon>
        <taxon>Isopoda</taxon>
        <taxon>Oniscidea</taxon>
        <taxon>Crinocheta</taxon>
        <taxon>Armadillidiidae</taxon>
        <taxon>Armadillidium</taxon>
    </lineage>
</organism>